<accession>A0A183GBK5</accession>
<feature type="region of interest" description="Disordered" evidence="1">
    <location>
        <begin position="95"/>
        <end position="127"/>
    </location>
</feature>
<evidence type="ECO:0000256" key="2">
    <source>
        <dbReference type="SAM" id="Phobius"/>
    </source>
</evidence>
<reference evidence="3 4" key="1">
    <citation type="submission" date="2018-11" db="EMBL/GenBank/DDBJ databases">
        <authorList>
            <consortium name="Pathogen Informatics"/>
        </authorList>
    </citation>
    <scope>NUCLEOTIDE SEQUENCE [LARGE SCALE GENOMIC DNA]</scope>
</reference>
<dbReference type="WBParaSite" id="HPBE_0001949001-mRNA-1">
    <property type="protein sequence ID" value="HPBE_0001949001-mRNA-1"/>
    <property type="gene ID" value="HPBE_0001949001"/>
</dbReference>
<organism evidence="4 5">
    <name type="scientific">Heligmosomoides polygyrus</name>
    <name type="common">Parasitic roundworm</name>
    <dbReference type="NCBI Taxonomy" id="6339"/>
    <lineage>
        <taxon>Eukaryota</taxon>
        <taxon>Metazoa</taxon>
        <taxon>Ecdysozoa</taxon>
        <taxon>Nematoda</taxon>
        <taxon>Chromadorea</taxon>
        <taxon>Rhabditida</taxon>
        <taxon>Rhabditina</taxon>
        <taxon>Rhabditomorpha</taxon>
        <taxon>Strongyloidea</taxon>
        <taxon>Heligmosomidae</taxon>
        <taxon>Heligmosomoides</taxon>
    </lineage>
</organism>
<name>A0A183GBK5_HELPZ</name>
<reference evidence="5" key="2">
    <citation type="submission" date="2019-09" db="UniProtKB">
        <authorList>
            <consortium name="WormBaseParasite"/>
        </authorList>
    </citation>
    <scope>IDENTIFICATION</scope>
</reference>
<dbReference type="AlphaFoldDB" id="A0A183GBK5"/>
<sequence length="301" mass="33130">MCANYPDLTARFQSSPEWLYILLLGFIILLCTIIVLFCCFRNYPVCGNGRMETTSSIHHLRGSGVAEASILLPPNAQMGAQVALRTYSMVTSTNSSYPALPPPNSTRSLSRSSASRNRSDMKDIPLNRFYAPPPSAASLSTYGVVKPAEVRISATNSRQKPRRKKVSSPPPSYTQLEDHTMTASVAGLMNCRPQMSSTPKSRRDSTPQSSRRIAVYFSMLCAIAGGYPVETVDLASCGLMESSLLAIILAWMRRPLSDLCISFNYCVLLNKTSLLELLSSHDVFLTDSKLRKNGFCLTLFC</sequence>
<evidence type="ECO:0000256" key="1">
    <source>
        <dbReference type="SAM" id="MobiDB-lite"/>
    </source>
</evidence>
<keyword evidence="4" id="KW-1185">Reference proteome</keyword>
<keyword evidence="2" id="KW-1133">Transmembrane helix</keyword>
<dbReference type="OrthoDB" id="72419at2759"/>
<keyword evidence="2" id="KW-0812">Transmembrane</keyword>
<evidence type="ECO:0000313" key="5">
    <source>
        <dbReference type="WBParaSite" id="HPBE_0001949001-mRNA-1"/>
    </source>
</evidence>
<keyword evidence="2" id="KW-0472">Membrane</keyword>
<accession>A0A3P8F6E0</accession>
<feature type="transmembrane region" description="Helical" evidence="2">
    <location>
        <begin position="18"/>
        <end position="40"/>
    </location>
</feature>
<feature type="region of interest" description="Disordered" evidence="1">
    <location>
        <begin position="153"/>
        <end position="177"/>
    </location>
</feature>
<feature type="compositionally biased region" description="Low complexity" evidence="1">
    <location>
        <begin position="105"/>
        <end position="116"/>
    </location>
</feature>
<dbReference type="EMBL" id="UZAH01031401">
    <property type="protein sequence ID" value="VDP15286.1"/>
    <property type="molecule type" value="Genomic_DNA"/>
</dbReference>
<proteinExistence type="predicted"/>
<evidence type="ECO:0000313" key="3">
    <source>
        <dbReference type="EMBL" id="VDP15286.1"/>
    </source>
</evidence>
<dbReference type="Proteomes" id="UP000050761">
    <property type="component" value="Unassembled WGS sequence"/>
</dbReference>
<protein>
    <submittedName>
        <fullName evidence="5">Vesicular, overexpressed in cancer, prosurvival protein 1</fullName>
    </submittedName>
</protein>
<gene>
    <name evidence="3" type="ORF">HPBE_LOCUS19489</name>
</gene>
<evidence type="ECO:0000313" key="4">
    <source>
        <dbReference type="Proteomes" id="UP000050761"/>
    </source>
</evidence>